<gene>
    <name evidence="7" type="ordered locus">PCC8801_0933</name>
</gene>
<evidence type="ECO:0000256" key="6">
    <source>
        <dbReference type="SAM" id="Phobius"/>
    </source>
</evidence>
<dbReference type="HOGENOM" id="CLU_091705_5_0_3"/>
<dbReference type="AlphaFoldDB" id="B7JZR7"/>
<name>B7JZR7_RIPO1</name>
<proteinExistence type="predicted"/>
<comment type="subcellular location">
    <subcellularLocation>
        <location evidence="1">Membrane</location>
        <topology evidence="1">Single-pass membrane protein</topology>
    </subcellularLocation>
</comment>
<evidence type="ECO:0000256" key="1">
    <source>
        <dbReference type="ARBA" id="ARBA00004167"/>
    </source>
</evidence>
<evidence type="ECO:0000256" key="5">
    <source>
        <dbReference type="ARBA" id="ARBA00023136"/>
    </source>
</evidence>
<feature type="transmembrane region" description="Helical" evidence="6">
    <location>
        <begin position="21"/>
        <end position="46"/>
    </location>
</feature>
<evidence type="ECO:0000256" key="4">
    <source>
        <dbReference type="ARBA" id="ARBA00022989"/>
    </source>
</evidence>
<protein>
    <submittedName>
        <fullName evidence="7">Uncharacterized protein</fullName>
    </submittedName>
</protein>
<dbReference type="Proteomes" id="UP000008204">
    <property type="component" value="Chromosome"/>
</dbReference>
<dbReference type="OrthoDB" id="467711at2"/>
<keyword evidence="4 6" id="KW-1133">Transmembrane helix</keyword>
<dbReference type="NCBIfam" id="TIGR02532">
    <property type="entry name" value="IV_pilin_GFxxxE"/>
    <property type="match status" value="1"/>
</dbReference>
<dbReference type="KEGG" id="cyp:PCC8801_0933"/>
<dbReference type="SUPFAM" id="SSF54523">
    <property type="entry name" value="Pili subunits"/>
    <property type="match status" value="1"/>
</dbReference>
<organism evidence="7 8">
    <name type="scientific">Rippkaea orientalis (strain PCC 8801 / RF-1)</name>
    <name type="common">Cyanothece sp. (strain PCC 8801)</name>
    <dbReference type="NCBI Taxonomy" id="41431"/>
    <lineage>
        <taxon>Bacteria</taxon>
        <taxon>Bacillati</taxon>
        <taxon>Cyanobacteriota</taxon>
        <taxon>Cyanophyceae</taxon>
        <taxon>Oscillatoriophycideae</taxon>
        <taxon>Chroococcales</taxon>
        <taxon>Aphanothecaceae</taxon>
        <taxon>Rippkaea</taxon>
        <taxon>Rippkaea orientalis</taxon>
    </lineage>
</organism>
<evidence type="ECO:0000313" key="7">
    <source>
        <dbReference type="EMBL" id="ACK65010.1"/>
    </source>
</evidence>
<dbReference type="GO" id="GO:0016020">
    <property type="term" value="C:membrane"/>
    <property type="evidence" value="ECO:0007669"/>
    <property type="project" value="UniProtKB-SubCell"/>
</dbReference>
<evidence type="ECO:0000313" key="8">
    <source>
        <dbReference type="Proteomes" id="UP000008204"/>
    </source>
</evidence>
<sequence length="186" mass="20013">MKTNFNTKLLQYLAQKKVNQGFTLIELLVVVIIIGVLAAIALPNLLAQVGKARQSEAKSWIGVANRAQQSYYSENADFAGNLTNLEIPAGTPKYYSFLLYSGTNGQGTYSTHYAQGTNNSKNGTRDYVGGVSYNTDTRAFDTAVCMAIDAPNYSLSSNTQNFLVDSGVVSGTNEVRCAASGVKEVK</sequence>
<evidence type="ECO:0000256" key="2">
    <source>
        <dbReference type="ARBA" id="ARBA00022481"/>
    </source>
</evidence>
<keyword evidence="8" id="KW-1185">Reference proteome</keyword>
<keyword evidence="3 6" id="KW-0812">Transmembrane</keyword>
<dbReference type="PROSITE" id="PS00409">
    <property type="entry name" value="PROKAR_NTER_METHYL"/>
    <property type="match status" value="1"/>
</dbReference>
<keyword evidence="2" id="KW-0488">Methylation</keyword>
<dbReference type="RefSeq" id="WP_012594285.1">
    <property type="nucleotide sequence ID" value="NC_011726.1"/>
</dbReference>
<dbReference type="InterPro" id="IPR031975">
    <property type="entry name" value="Pilin_GH"/>
</dbReference>
<accession>B7JZR7</accession>
<dbReference type="Pfam" id="PF16734">
    <property type="entry name" value="Pilin_GH"/>
    <property type="match status" value="1"/>
</dbReference>
<dbReference type="EMBL" id="CP001287">
    <property type="protein sequence ID" value="ACK65010.1"/>
    <property type="molecule type" value="Genomic_DNA"/>
</dbReference>
<keyword evidence="5 6" id="KW-0472">Membrane</keyword>
<dbReference type="InterPro" id="IPR045584">
    <property type="entry name" value="Pilin-like"/>
</dbReference>
<dbReference type="PANTHER" id="PTHR30093">
    <property type="entry name" value="GENERAL SECRETION PATHWAY PROTEIN G"/>
    <property type="match status" value="1"/>
</dbReference>
<reference evidence="8" key="1">
    <citation type="journal article" date="2011" name="MBio">
        <title>Novel metabolic attributes of the genus Cyanothece, comprising a group of unicellular nitrogen-fixing Cyanobacteria.</title>
        <authorList>
            <person name="Bandyopadhyay A."/>
            <person name="Elvitigala T."/>
            <person name="Welsh E."/>
            <person name="Stockel J."/>
            <person name="Liberton M."/>
            <person name="Min H."/>
            <person name="Sherman L.A."/>
            <person name="Pakrasi H.B."/>
        </authorList>
    </citation>
    <scope>NUCLEOTIDE SEQUENCE [LARGE SCALE GENOMIC DNA]</scope>
    <source>
        <strain evidence="8">PCC 8801</strain>
    </source>
</reference>
<evidence type="ECO:0000256" key="3">
    <source>
        <dbReference type="ARBA" id="ARBA00022692"/>
    </source>
</evidence>
<dbReference type="eggNOG" id="COG2165">
    <property type="taxonomic scope" value="Bacteria"/>
</dbReference>
<dbReference type="STRING" id="41431.PCC8801_0933"/>
<dbReference type="Pfam" id="PF07963">
    <property type="entry name" value="N_methyl"/>
    <property type="match status" value="1"/>
</dbReference>
<dbReference type="PANTHER" id="PTHR30093:SF44">
    <property type="entry name" value="TYPE II SECRETION SYSTEM CORE PROTEIN G"/>
    <property type="match status" value="1"/>
</dbReference>
<dbReference type="Gene3D" id="3.30.700.10">
    <property type="entry name" value="Glycoprotein, Type 4 Pilin"/>
    <property type="match status" value="1"/>
</dbReference>
<dbReference type="InterPro" id="IPR012902">
    <property type="entry name" value="N_methyl_site"/>
</dbReference>